<dbReference type="AlphaFoldDB" id="A0A382IVZ9"/>
<reference evidence="1" key="1">
    <citation type="submission" date="2018-05" db="EMBL/GenBank/DDBJ databases">
        <authorList>
            <person name="Lanie J.A."/>
            <person name="Ng W.-L."/>
            <person name="Kazmierczak K.M."/>
            <person name="Andrzejewski T.M."/>
            <person name="Davidsen T.M."/>
            <person name="Wayne K.J."/>
            <person name="Tettelin H."/>
            <person name="Glass J.I."/>
            <person name="Rusch D."/>
            <person name="Podicherti R."/>
            <person name="Tsui H.-C.T."/>
            <person name="Winkler M.E."/>
        </authorList>
    </citation>
    <scope>NUCLEOTIDE SEQUENCE</scope>
</reference>
<protein>
    <submittedName>
        <fullName evidence="1">Uncharacterized protein</fullName>
    </submittedName>
</protein>
<sequence>MIGKSKNTDKENNDTVEKAIVFIDGSNLYHSLSENCNRFDVNYEALCQKLCEGKELFRIYYY</sequence>
<name>A0A382IVZ9_9ZZZZ</name>
<dbReference type="Gene3D" id="3.40.50.1010">
    <property type="entry name" value="5'-nuclease"/>
    <property type="match status" value="1"/>
</dbReference>
<proteinExistence type="predicted"/>
<organism evidence="1">
    <name type="scientific">marine metagenome</name>
    <dbReference type="NCBI Taxonomy" id="408172"/>
    <lineage>
        <taxon>unclassified sequences</taxon>
        <taxon>metagenomes</taxon>
        <taxon>ecological metagenomes</taxon>
    </lineage>
</organism>
<dbReference type="EMBL" id="UINC01070128">
    <property type="protein sequence ID" value="SVC04034.1"/>
    <property type="molecule type" value="Genomic_DNA"/>
</dbReference>
<evidence type="ECO:0000313" key="1">
    <source>
        <dbReference type="EMBL" id="SVC04034.1"/>
    </source>
</evidence>
<gene>
    <name evidence="1" type="ORF">METZ01_LOCUS256888</name>
</gene>
<feature type="non-terminal residue" evidence="1">
    <location>
        <position position="62"/>
    </location>
</feature>
<accession>A0A382IVZ9</accession>